<evidence type="ECO:0000259" key="5">
    <source>
        <dbReference type="PROSITE" id="PS50977"/>
    </source>
</evidence>
<accession>A0A7W3PJ95</accession>
<dbReference type="InterPro" id="IPR036271">
    <property type="entry name" value="Tet_transcr_reg_TetR-rel_C_sf"/>
</dbReference>
<evidence type="ECO:0000256" key="4">
    <source>
        <dbReference type="PROSITE-ProRule" id="PRU00335"/>
    </source>
</evidence>
<dbReference type="OrthoDB" id="71867at2"/>
<evidence type="ECO:0000256" key="3">
    <source>
        <dbReference type="ARBA" id="ARBA00023163"/>
    </source>
</evidence>
<dbReference type="InterPro" id="IPR001647">
    <property type="entry name" value="HTH_TetR"/>
</dbReference>
<dbReference type="SUPFAM" id="SSF48498">
    <property type="entry name" value="Tetracyclin repressor-like, C-terminal domain"/>
    <property type="match status" value="1"/>
</dbReference>
<keyword evidence="3" id="KW-0804">Transcription</keyword>
<feature type="domain" description="HTH tetR-type" evidence="5">
    <location>
        <begin position="6"/>
        <end position="66"/>
    </location>
</feature>
<reference evidence="6 8" key="1">
    <citation type="submission" date="2019-07" db="EMBL/GenBank/DDBJ databases">
        <title>Whole genome shotgun sequence of Frigoribacterium faeni NBRC 103066.</title>
        <authorList>
            <person name="Hosoyama A."/>
            <person name="Uohara A."/>
            <person name="Ohji S."/>
            <person name="Ichikawa N."/>
        </authorList>
    </citation>
    <scope>NUCLEOTIDE SEQUENCE [LARGE SCALE GENOMIC DNA]</scope>
    <source>
        <strain evidence="6 8">NBRC 103066</strain>
    </source>
</reference>
<dbReference type="Gene3D" id="1.10.10.60">
    <property type="entry name" value="Homeodomain-like"/>
    <property type="match status" value="1"/>
</dbReference>
<dbReference type="InterPro" id="IPR025996">
    <property type="entry name" value="MT1864/Rv1816-like_C"/>
</dbReference>
<dbReference type="InterPro" id="IPR050109">
    <property type="entry name" value="HTH-type_TetR-like_transc_reg"/>
</dbReference>
<keyword evidence="8" id="KW-1185">Reference proteome</keyword>
<protein>
    <submittedName>
        <fullName evidence="7">AcrR family transcriptional regulator</fullName>
    </submittedName>
    <submittedName>
        <fullName evidence="6">TetR family transcriptional regulator</fullName>
    </submittedName>
</protein>
<evidence type="ECO:0000313" key="8">
    <source>
        <dbReference type="Proteomes" id="UP000321154"/>
    </source>
</evidence>
<comment type="caution">
    <text evidence="7">The sequence shown here is derived from an EMBL/GenBank/DDBJ whole genome shotgun (WGS) entry which is preliminary data.</text>
</comment>
<dbReference type="PROSITE" id="PS50977">
    <property type="entry name" value="HTH_TETR_2"/>
    <property type="match status" value="1"/>
</dbReference>
<dbReference type="InterPro" id="IPR009057">
    <property type="entry name" value="Homeodomain-like_sf"/>
</dbReference>
<keyword evidence="1" id="KW-0805">Transcription regulation</keyword>
<dbReference type="EMBL" id="JACGWW010000002">
    <property type="protein sequence ID" value="MBA8813524.1"/>
    <property type="molecule type" value="Genomic_DNA"/>
</dbReference>
<dbReference type="EMBL" id="BJUV01000008">
    <property type="protein sequence ID" value="GEK82758.1"/>
    <property type="molecule type" value="Genomic_DNA"/>
</dbReference>
<evidence type="ECO:0000313" key="9">
    <source>
        <dbReference type="Proteomes" id="UP000522688"/>
    </source>
</evidence>
<evidence type="ECO:0000256" key="2">
    <source>
        <dbReference type="ARBA" id="ARBA00023125"/>
    </source>
</evidence>
<proteinExistence type="predicted"/>
<dbReference type="SUPFAM" id="SSF46689">
    <property type="entry name" value="Homeodomain-like"/>
    <property type="match status" value="1"/>
</dbReference>
<evidence type="ECO:0000256" key="1">
    <source>
        <dbReference type="ARBA" id="ARBA00023015"/>
    </source>
</evidence>
<feature type="DNA-binding region" description="H-T-H motif" evidence="4">
    <location>
        <begin position="29"/>
        <end position="48"/>
    </location>
</feature>
<dbReference type="Proteomes" id="UP000522688">
    <property type="component" value="Unassembled WGS sequence"/>
</dbReference>
<dbReference type="PANTHER" id="PTHR30055">
    <property type="entry name" value="HTH-TYPE TRANSCRIPTIONAL REGULATOR RUTR"/>
    <property type="match status" value="1"/>
</dbReference>
<dbReference type="Proteomes" id="UP000321154">
    <property type="component" value="Unassembled WGS sequence"/>
</dbReference>
<gene>
    <name evidence="7" type="ORF">FB463_001773</name>
    <name evidence="6" type="ORF">FFA01_10670</name>
</gene>
<dbReference type="Gene3D" id="1.10.357.10">
    <property type="entry name" value="Tetracycline Repressor, domain 2"/>
    <property type="match status" value="1"/>
</dbReference>
<dbReference type="RefSeq" id="WP_146853750.1">
    <property type="nucleotide sequence ID" value="NZ_BAAAHR010000001.1"/>
</dbReference>
<reference evidence="7 9" key="2">
    <citation type="submission" date="2020-07" db="EMBL/GenBank/DDBJ databases">
        <title>Sequencing the genomes of 1000 actinobacteria strains.</title>
        <authorList>
            <person name="Klenk H.-P."/>
        </authorList>
    </citation>
    <scope>NUCLEOTIDE SEQUENCE [LARGE SCALE GENOMIC DNA]</scope>
    <source>
        <strain evidence="7 9">DSM 10309</strain>
    </source>
</reference>
<dbReference type="Pfam" id="PF13305">
    <property type="entry name" value="TetR_C_33"/>
    <property type="match status" value="1"/>
</dbReference>
<organism evidence="7 9">
    <name type="scientific">Frigoribacterium faeni</name>
    <dbReference type="NCBI Taxonomy" id="145483"/>
    <lineage>
        <taxon>Bacteria</taxon>
        <taxon>Bacillati</taxon>
        <taxon>Actinomycetota</taxon>
        <taxon>Actinomycetes</taxon>
        <taxon>Micrococcales</taxon>
        <taxon>Microbacteriaceae</taxon>
        <taxon>Frigoribacterium</taxon>
    </lineage>
</organism>
<name>A0A7W3PJ95_9MICO</name>
<evidence type="ECO:0000313" key="6">
    <source>
        <dbReference type="EMBL" id="GEK82758.1"/>
    </source>
</evidence>
<dbReference type="GO" id="GO:0003700">
    <property type="term" value="F:DNA-binding transcription factor activity"/>
    <property type="evidence" value="ECO:0007669"/>
    <property type="project" value="TreeGrafter"/>
</dbReference>
<sequence length="183" mass="18932">MPTPERTSLDAIVVAARELLEADGPAGLTMSAVAARVGVRAPSLYKRVDSREALVQLVAEATLTDLAARLDAATTARQVLDGFRAFAHERPAAFQLVMTPGPGVPRARAEFGRAASAAALRVGAELAGADRALLAARTLTAWVAGFVVMELNGGFQLGGVVEEAWEFGAERVVASLTAPPGLG</sequence>
<dbReference type="GO" id="GO:0000976">
    <property type="term" value="F:transcription cis-regulatory region binding"/>
    <property type="evidence" value="ECO:0007669"/>
    <property type="project" value="TreeGrafter"/>
</dbReference>
<evidence type="ECO:0000313" key="7">
    <source>
        <dbReference type="EMBL" id="MBA8813524.1"/>
    </source>
</evidence>
<dbReference type="PANTHER" id="PTHR30055:SF239">
    <property type="entry name" value="TRANSCRIPTIONAL REGULATORY PROTEIN"/>
    <property type="match status" value="1"/>
</dbReference>
<dbReference type="AlphaFoldDB" id="A0A7W3PJ95"/>
<dbReference type="Pfam" id="PF00440">
    <property type="entry name" value="TetR_N"/>
    <property type="match status" value="1"/>
</dbReference>
<keyword evidence="2 4" id="KW-0238">DNA-binding</keyword>